<name>A0A9W6H2W1_9MICO</name>
<dbReference type="EMBL" id="BSEJ01000005">
    <property type="protein sequence ID" value="GLJ61341.1"/>
    <property type="molecule type" value="Genomic_DNA"/>
</dbReference>
<evidence type="ECO:0000256" key="1">
    <source>
        <dbReference type="SAM" id="MobiDB-lite"/>
    </source>
</evidence>
<reference evidence="2" key="2">
    <citation type="submission" date="2023-01" db="EMBL/GenBank/DDBJ databases">
        <authorList>
            <person name="Sun Q."/>
            <person name="Evtushenko L."/>
        </authorList>
    </citation>
    <scope>NUCLEOTIDE SEQUENCE</scope>
    <source>
        <strain evidence="2">VKM Ac-1020</strain>
    </source>
</reference>
<dbReference type="RefSeq" id="WP_271173052.1">
    <property type="nucleotide sequence ID" value="NZ_BSEJ01000005.1"/>
</dbReference>
<keyword evidence="3" id="KW-1185">Reference proteome</keyword>
<dbReference type="AlphaFoldDB" id="A0A9W6H2W1"/>
<evidence type="ECO:0000313" key="2">
    <source>
        <dbReference type="EMBL" id="GLJ61341.1"/>
    </source>
</evidence>
<evidence type="ECO:0000313" key="3">
    <source>
        <dbReference type="Proteomes" id="UP001142462"/>
    </source>
</evidence>
<organism evidence="2 3">
    <name type="scientific">Microbacterium barkeri</name>
    <dbReference type="NCBI Taxonomy" id="33917"/>
    <lineage>
        <taxon>Bacteria</taxon>
        <taxon>Bacillati</taxon>
        <taxon>Actinomycetota</taxon>
        <taxon>Actinomycetes</taxon>
        <taxon>Micrococcales</taxon>
        <taxon>Microbacteriaceae</taxon>
        <taxon>Microbacterium</taxon>
    </lineage>
</organism>
<sequence>MRKAIAYTIIGGIGLLALTGGVVVASEALEQRTDGGQILDGGAVTGDYTGGAVGRDLRSDQRGATPTPTPTPTPTSAPPEQTAPPAQTEPEHLPPAPPVEVDDDPDTDVDDDTDVDVDDDADDVDED</sequence>
<comment type="caution">
    <text evidence="2">The sequence shown here is derived from an EMBL/GenBank/DDBJ whole genome shotgun (WGS) entry which is preliminary data.</text>
</comment>
<feature type="region of interest" description="Disordered" evidence="1">
    <location>
        <begin position="32"/>
        <end position="127"/>
    </location>
</feature>
<feature type="compositionally biased region" description="Acidic residues" evidence="1">
    <location>
        <begin position="100"/>
        <end position="127"/>
    </location>
</feature>
<proteinExistence type="predicted"/>
<accession>A0A9W6H2W1</accession>
<dbReference type="Proteomes" id="UP001142462">
    <property type="component" value="Unassembled WGS sequence"/>
</dbReference>
<protein>
    <submittedName>
        <fullName evidence="2">Uncharacterized protein</fullName>
    </submittedName>
</protein>
<feature type="compositionally biased region" description="Low complexity" evidence="1">
    <location>
        <begin position="78"/>
        <end position="88"/>
    </location>
</feature>
<gene>
    <name evidence="2" type="ORF">GCM10017576_14700</name>
</gene>
<feature type="compositionally biased region" description="Pro residues" evidence="1">
    <location>
        <begin position="67"/>
        <end position="77"/>
    </location>
</feature>
<reference evidence="2" key="1">
    <citation type="journal article" date="2014" name="Int. J. Syst. Evol. Microbiol.">
        <title>Complete genome sequence of Corynebacterium casei LMG S-19264T (=DSM 44701T), isolated from a smear-ripened cheese.</title>
        <authorList>
            <consortium name="US DOE Joint Genome Institute (JGI-PGF)"/>
            <person name="Walter F."/>
            <person name="Albersmeier A."/>
            <person name="Kalinowski J."/>
            <person name="Ruckert C."/>
        </authorList>
    </citation>
    <scope>NUCLEOTIDE SEQUENCE</scope>
    <source>
        <strain evidence="2">VKM Ac-1020</strain>
    </source>
</reference>